<accession>A0A2M7UWR7</accession>
<evidence type="ECO:0000313" key="1">
    <source>
        <dbReference type="EMBL" id="PIZ88421.1"/>
    </source>
</evidence>
<organism evidence="1 2">
    <name type="scientific">Candidatus Nealsonbacteria bacterium CG_4_10_14_0_2_um_filter_39_15</name>
    <dbReference type="NCBI Taxonomy" id="1974681"/>
    <lineage>
        <taxon>Bacteria</taxon>
        <taxon>Candidatus Nealsoniibacteriota</taxon>
    </lineage>
</organism>
<gene>
    <name evidence="1" type="ORF">COX91_00275</name>
</gene>
<dbReference type="AlphaFoldDB" id="A0A2M7UWR7"/>
<evidence type="ECO:0000313" key="2">
    <source>
        <dbReference type="Proteomes" id="UP000230081"/>
    </source>
</evidence>
<name>A0A2M7UWR7_9BACT</name>
<protein>
    <submittedName>
        <fullName evidence="1">Uncharacterized protein</fullName>
    </submittedName>
</protein>
<dbReference type="EMBL" id="PFPA01000006">
    <property type="protein sequence ID" value="PIZ88421.1"/>
    <property type="molecule type" value="Genomic_DNA"/>
</dbReference>
<reference evidence="2" key="1">
    <citation type="submission" date="2017-09" db="EMBL/GenBank/DDBJ databases">
        <title>Depth-based differentiation of microbial function through sediment-hosted aquifers and enrichment of novel symbionts in the deep terrestrial subsurface.</title>
        <authorList>
            <person name="Probst A.J."/>
            <person name="Ladd B."/>
            <person name="Jarett J.K."/>
            <person name="Geller-Mcgrath D.E."/>
            <person name="Sieber C.M.K."/>
            <person name="Emerson J.B."/>
            <person name="Anantharaman K."/>
            <person name="Thomas B.C."/>
            <person name="Malmstrom R."/>
            <person name="Stieglmeier M."/>
            <person name="Klingl A."/>
            <person name="Woyke T."/>
            <person name="Ryan C.M."/>
            <person name="Banfield J.F."/>
        </authorList>
    </citation>
    <scope>NUCLEOTIDE SEQUENCE [LARGE SCALE GENOMIC DNA]</scope>
</reference>
<sequence>MVRINRELTQFLRVSTVFPYCSPPLLVNFLQHPSPPRAGEGKEEDKILFAKLEAIDKDKKGRESLLCIKLRRVKNFLTFDATPSLSLRGGIGFRGNAAPATCLEESLEFKTIVVNLRDPKIIHKGNKGKEAVMFNGVIRLIDRVRGQRSEPCTKVLERRGYDDSGMPIPRCKAEELQMRYHLSPRLHHDLPAGLHNN</sequence>
<dbReference type="Proteomes" id="UP000230081">
    <property type="component" value="Unassembled WGS sequence"/>
</dbReference>
<proteinExistence type="predicted"/>
<comment type="caution">
    <text evidence="1">The sequence shown here is derived from an EMBL/GenBank/DDBJ whole genome shotgun (WGS) entry which is preliminary data.</text>
</comment>